<dbReference type="SMART" id="SM00382">
    <property type="entry name" value="AAA"/>
    <property type="match status" value="1"/>
</dbReference>
<comment type="caution">
    <text evidence="12">The sequence shown here is derived from an EMBL/GenBank/DDBJ whole genome shotgun (WGS) entry which is preliminary data.</text>
</comment>
<feature type="transmembrane region" description="Helical" evidence="9">
    <location>
        <begin position="157"/>
        <end position="178"/>
    </location>
</feature>
<protein>
    <submittedName>
        <fullName evidence="12">ABC transporter ATP-binding protein</fullName>
    </submittedName>
</protein>
<dbReference type="Gene3D" id="1.20.1560.10">
    <property type="entry name" value="ABC transporter type 1, transmembrane domain"/>
    <property type="match status" value="1"/>
</dbReference>
<dbReference type="FunFam" id="3.40.50.300:FF:000221">
    <property type="entry name" value="Multidrug ABC transporter ATP-binding protein"/>
    <property type="match status" value="1"/>
</dbReference>
<evidence type="ECO:0000256" key="1">
    <source>
        <dbReference type="ARBA" id="ARBA00004651"/>
    </source>
</evidence>
<dbReference type="InterPro" id="IPR027417">
    <property type="entry name" value="P-loop_NTPase"/>
</dbReference>
<dbReference type="InterPro" id="IPR003593">
    <property type="entry name" value="AAA+_ATPase"/>
</dbReference>
<feature type="transmembrane region" description="Helical" evidence="9">
    <location>
        <begin position="12"/>
        <end position="31"/>
    </location>
</feature>
<evidence type="ECO:0000256" key="4">
    <source>
        <dbReference type="ARBA" id="ARBA00022692"/>
    </source>
</evidence>
<dbReference type="Pfam" id="PF00664">
    <property type="entry name" value="ABC_membrane"/>
    <property type="match status" value="1"/>
</dbReference>
<evidence type="ECO:0000256" key="9">
    <source>
        <dbReference type="SAM" id="Phobius"/>
    </source>
</evidence>
<evidence type="ECO:0000256" key="7">
    <source>
        <dbReference type="ARBA" id="ARBA00022989"/>
    </source>
</evidence>
<keyword evidence="5" id="KW-0547">Nucleotide-binding</keyword>
<keyword evidence="8 9" id="KW-0472">Membrane</keyword>
<evidence type="ECO:0000256" key="3">
    <source>
        <dbReference type="ARBA" id="ARBA00022475"/>
    </source>
</evidence>
<dbReference type="EMBL" id="WEID01000004">
    <property type="protein sequence ID" value="KAB8139369.1"/>
    <property type="molecule type" value="Genomic_DNA"/>
</dbReference>
<dbReference type="InterPro" id="IPR003439">
    <property type="entry name" value="ABC_transporter-like_ATP-bd"/>
</dbReference>
<organism evidence="12 13">
    <name type="scientific">Gracilibacillus oryzae</name>
    <dbReference type="NCBI Taxonomy" id="1672701"/>
    <lineage>
        <taxon>Bacteria</taxon>
        <taxon>Bacillati</taxon>
        <taxon>Bacillota</taxon>
        <taxon>Bacilli</taxon>
        <taxon>Bacillales</taxon>
        <taxon>Bacillaceae</taxon>
        <taxon>Gracilibacillus</taxon>
    </lineage>
</organism>
<keyword evidence="2" id="KW-0813">Transport</keyword>
<dbReference type="GO" id="GO:0016887">
    <property type="term" value="F:ATP hydrolysis activity"/>
    <property type="evidence" value="ECO:0007669"/>
    <property type="project" value="InterPro"/>
</dbReference>
<dbReference type="InterPro" id="IPR039421">
    <property type="entry name" value="Type_1_exporter"/>
</dbReference>
<keyword evidence="3" id="KW-1003">Cell membrane</keyword>
<dbReference type="Gene3D" id="3.40.50.300">
    <property type="entry name" value="P-loop containing nucleotide triphosphate hydrolases"/>
    <property type="match status" value="1"/>
</dbReference>
<accession>A0A7C8KTA8</accession>
<dbReference type="PROSITE" id="PS00211">
    <property type="entry name" value="ABC_TRANSPORTER_1"/>
    <property type="match status" value="1"/>
</dbReference>
<dbReference type="PROSITE" id="PS50893">
    <property type="entry name" value="ABC_TRANSPORTER_2"/>
    <property type="match status" value="1"/>
</dbReference>
<sequence>MWGLRSYIKPYWKFLIFAPIFMLMEVFFDLLQPRLAAYIIDFGVVERDMETIQQTGLLMVLVALLSLVSGVACNLFASRASQNFGADIREALYAKIQRFSFEDIHSFQTGSLITRVTNDVVQAQNLVQIILQRLVRSPSLLIGSVIMALSINVKLGLILLGTLLLLLIVLVFFIRFSFPLFSKVQTQLDSVNTRIQDNLAGIRVVKAFVRAHFETKRFKKVNKDYTQKSIKAARFMAINGPVVTLIMNMCLIIILLYGGNLTGRNDLQVGDLVAFINYVTQALSSLVMVSGLLMSLSQAKVSSNRINEVLTTEPKMIMKELDSIPSFSAAHIRFEEVSFAYNNVTKKEDMTLKDINFEAFHGETIAIIGATGAGKSTFVQLIPRLYDVSSGAILIDGKNIKDLPLLQLRQNIGIVLQDAFLFSGTIRDNISFGKAGSDQEEIETAAKIAQAHDFIMKLPNGYDTKVGQKGINLSGGQKQRISIARTLLMRPPVLILDDSTSALDLGTEKLLREALQDIMQECITFIIAQRISSVKTADKILVIEEGTIVGAGTHQDLLKSNEVYHSIYASQYGNEEAAYVQH</sequence>
<evidence type="ECO:0000256" key="6">
    <source>
        <dbReference type="ARBA" id="ARBA00022840"/>
    </source>
</evidence>
<dbReference type="OrthoDB" id="9770415at2"/>
<dbReference type="GO" id="GO:0015421">
    <property type="term" value="F:ABC-type oligopeptide transporter activity"/>
    <property type="evidence" value="ECO:0007669"/>
    <property type="project" value="TreeGrafter"/>
</dbReference>
<dbReference type="CDD" id="cd18548">
    <property type="entry name" value="ABC_6TM_Tm287_like"/>
    <property type="match status" value="1"/>
</dbReference>
<keyword evidence="4 9" id="KW-0812">Transmembrane</keyword>
<dbReference type="Proteomes" id="UP000480246">
    <property type="component" value="Unassembled WGS sequence"/>
</dbReference>
<proteinExistence type="predicted"/>
<dbReference type="PANTHER" id="PTHR43394">
    <property type="entry name" value="ATP-DEPENDENT PERMEASE MDL1, MITOCHONDRIAL"/>
    <property type="match status" value="1"/>
</dbReference>
<evidence type="ECO:0000313" key="12">
    <source>
        <dbReference type="EMBL" id="KAB8139369.1"/>
    </source>
</evidence>
<dbReference type="SUPFAM" id="SSF52540">
    <property type="entry name" value="P-loop containing nucleoside triphosphate hydrolases"/>
    <property type="match status" value="1"/>
</dbReference>
<dbReference type="InterPro" id="IPR011527">
    <property type="entry name" value="ABC1_TM_dom"/>
</dbReference>
<dbReference type="Pfam" id="PF00005">
    <property type="entry name" value="ABC_tran"/>
    <property type="match status" value="1"/>
</dbReference>
<keyword evidence="6 12" id="KW-0067">ATP-binding</keyword>
<feature type="domain" description="ABC transmembrane type-1" evidence="11">
    <location>
        <begin position="16"/>
        <end position="298"/>
    </location>
</feature>
<evidence type="ECO:0000256" key="8">
    <source>
        <dbReference type="ARBA" id="ARBA00023136"/>
    </source>
</evidence>
<feature type="transmembrane region" description="Helical" evidence="9">
    <location>
        <begin position="278"/>
        <end position="296"/>
    </location>
</feature>
<feature type="transmembrane region" description="Helical" evidence="9">
    <location>
        <begin position="134"/>
        <end position="151"/>
    </location>
</feature>
<dbReference type="GO" id="GO:0005524">
    <property type="term" value="F:ATP binding"/>
    <property type="evidence" value="ECO:0007669"/>
    <property type="project" value="UniProtKB-KW"/>
</dbReference>
<keyword evidence="7 9" id="KW-1133">Transmembrane helix</keyword>
<dbReference type="InterPro" id="IPR017871">
    <property type="entry name" value="ABC_transporter-like_CS"/>
</dbReference>
<feature type="transmembrane region" description="Helical" evidence="9">
    <location>
        <begin position="51"/>
        <end position="77"/>
    </location>
</feature>
<name>A0A7C8KTA8_9BACI</name>
<dbReference type="RefSeq" id="WP_153400876.1">
    <property type="nucleotide sequence ID" value="NZ_ML762424.1"/>
</dbReference>
<evidence type="ECO:0000259" key="11">
    <source>
        <dbReference type="PROSITE" id="PS50929"/>
    </source>
</evidence>
<evidence type="ECO:0000259" key="10">
    <source>
        <dbReference type="PROSITE" id="PS50893"/>
    </source>
</evidence>
<dbReference type="PANTHER" id="PTHR43394:SF1">
    <property type="entry name" value="ATP-BINDING CASSETTE SUB-FAMILY B MEMBER 10, MITOCHONDRIAL"/>
    <property type="match status" value="1"/>
</dbReference>
<feature type="domain" description="ABC transporter" evidence="10">
    <location>
        <begin position="332"/>
        <end position="570"/>
    </location>
</feature>
<dbReference type="PROSITE" id="PS50929">
    <property type="entry name" value="ABC_TM1F"/>
    <property type="match status" value="1"/>
</dbReference>
<feature type="transmembrane region" description="Helical" evidence="9">
    <location>
        <begin position="235"/>
        <end position="258"/>
    </location>
</feature>
<keyword evidence="13" id="KW-1185">Reference proteome</keyword>
<dbReference type="InterPro" id="IPR036640">
    <property type="entry name" value="ABC1_TM_sf"/>
</dbReference>
<evidence type="ECO:0000313" key="13">
    <source>
        <dbReference type="Proteomes" id="UP000480246"/>
    </source>
</evidence>
<comment type="subcellular location">
    <subcellularLocation>
        <location evidence="1">Cell membrane</location>
        <topology evidence="1">Multi-pass membrane protein</topology>
    </subcellularLocation>
</comment>
<dbReference type="AlphaFoldDB" id="A0A7C8KTA8"/>
<dbReference type="GO" id="GO:0005886">
    <property type="term" value="C:plasma membrane"/>
    <property type="evidence" value="ECO:0007669"/>
    <property type="project" value="UniProtKB-SubCell"/>
</dbReference>
<gene>
    <name evidence="12" type="ORF">F9U64_00820</name>
</gene>
<reference evidence="12 13" key="1">
    <citation type="submission" date="2019-10" db="EMBL/GenBank/DDBJ databases">
        <title>Gracilibacillus sp. nov. isolated from rice seeds.</title>
        <authorList>
            <person name="He S."/>
        </authorList>
    </citation>
    <scope>NUCLEOTIDE SEQUENCE [LARGE SCALE GENOMIC DNA]</scope>
    <source>
        <strain evidence="12 13">TD8</strain>
    </source>
</reference>
<evidence type="ECO:0000256" key="5">
    <source>
        <dbReference type="ARBA" id="ARBA00022741"/>
    </source>
</evidence>
<evidence type="ECO:0000256" key="2">
    <source>
        <dbReference type="ARBA" id="ARBA00022448"/>
    </source>
</evidence>
<dbReference type="SUPFAM" id="SSF90123">
    <property type="entry name" value="ABC transporter transmembrane region"/>
    <property type="match status" value="1"/>
</dbReference>